<accession>A0A2I0I8S7</accession>
<proteinExistence type="predicted"/>
<feature type="domain" description="F-box associated beta-propeller type 3" evidence="1">
    <location>
        <begin position="42"/>
        <end position="105"/>
    </location>
</feature>
<dbReference type="AlphaFoldDB" id="A0A2I0I8S7"/>
<evidence type="ECO:0000313" key="2">
    <source>
        <dbReference type="EMBL" id="PKI40397.1"/>
    </source>
</evidence>
<dbReference type="Proteomes" id="UP000233551">
    <property type="component" value="Unassembled WGS sequence"/>
</dbReference>
<dbReference type="Pfam" id="PF08268">
    <property type="entry name" value="FBA_3"/>
    <property type="match status" value="1"/>
</dbReference>
<protein>
    <recommendedName>
        <fullName evidence="1">F-box associated beta-propeller type 3 domain-containing protein</fullName>
    </recommendedName>
</protein>
<organism evidence="2 3">
    <name type="scientific">Punica granatum</name>
    <name type="common">Pomegranate</name>
    <dbReference type="NCBI Taxonomy" id="22663"/>
    <lineage>
        <taxon>Eukaryota</taxon>
        <taxon>Viridiplantae</taxon>
        <taxon>Streptophyta</taxon>
        <taxon>Embryophyta</taxon>
        <taxon>Tracheophyta</taxon>
        <taxon>Spermatophyta</taxon>
        <taxon>Magnoliopsida</taxon>
        <taxon>eudicotyledons</taxon>
        <taxon>Gunneridae</taxon>
        <taxon>Pentapetalae</taxon>
        <taxon>rosids</taxon>
        <taxon>malvids</taxon>
        <taxon>Myrtales</taxon>
        <taxon>Lythraceae</taxon>
        <taxon>Punica</taxon>
    </lineage>
</organism>
<dbReference type="EMBL" id="PGOL01003585">
    <property type="protein sequence ID" value="PKI40397.1"/>
    <property type="molecule type" value="Genomic_DNA"/>
</dbReference>
<name>A0A2I0I8S7_PUNGR</name>
<keyword evidence="3" id="KW-1185">Reference proteome</keyword>
<evidence type="ECO:0000313" key="3">
    <source>
        <dbReference type="Proteomes" id="UP000233551"/>
    </source>
</evidence>
<evidence type="ECO:0000259" key="1">
    <source>
        <dbReference type="Pfam" id="PF08268"/>
    </source>
</evidence>
<reference evidence="2 3" key="1">
    <citation type="submission" date="2017-11" db="EMBL/GenBank/DDBJ databases">
        <title>De-novo sequencing of pomegranate (Punica granatum L.) genome.</title>
        <authorList>
            <person name="Akparov Z."/>
            <person name="Amiraslanov A."/>
            <person name="Hajiyeva S."/>
            <person name="Abbasov M."/>
            <person name="Kaur K."/>
            <person name="Hamwieh A."/>
            <person name="Solovyev V."/>
            <person name="Salamov A."/>
            <person name="Braich B."/>
            <person name="Kosarev P."/>
            <person name="Mahmoud A."/>
            <person name="Hajiyev E."/>
            <person name="Babayeva S."/>
            <person name="Izzatullayeva V."/>
            <person name="Mammadov A."/>
            <person name="Mammadov A."/>
            <person name="Sharifova S."/>
            <person name="Ojaghi J."/>
            <person name="Eynullazada K."/>
            <person name="Bayramov B."/>
            <person name="Abdulazimova A."/>
            <person name="Shahmuradov I."/>
        </authorList>
    </citation>
    <scope>NUCLEOTIDE SEQUENCE [LARGE SCALE GENOMIC DNA]</scope>
    <source>
        <strain evidence="3">cv. AG2017</strain>
        <tissue evidence="2">Leaf</tissue>
    </source>
</reference>
<comment type="caution">
    <text evidence="2">The sequence shown here is derived from an EMBL/GenBank/DDBJ whole genome shotgun (WGS) entry which is preliminary data.</text>
</comment>
<dbReference type="InterPro" id="IPR013187">
    <property type="entry name" value="F-box-assoc_dom_typ3"/>
</dbReference>
<gene>
    <name evidence="2" type="ORF">CRG98_039243</name>
</gene>
<sequence>MASRGRSNGELPQNLHFMILVKLPVKSSCRFWGIISDQLNDHIPQLVGEFQCLDLQASVRIQNPAIRESFNLKTESEAEMDPELVKITNHFGFDPVEKKHKVFSTWRPGGYAPRGR</sequence>